<gene>
    <name evidence="1" type="ORF">CI15_34230</name>
</gene>
<organism evidence="1 2">
    <name type="scientific">Paraburkholderia monticola</name>
    <dbReference type="NCBI Taxonomy" id="1399968"/>
    <lineage>
        <taxon>Bacteria</taxon>
        <taxon>Pseudomonadati</taxon>
        <taxon>Pseudomonadota</taxon>
        <taxon>Betaproteobacteria</taxon>
        <taxon>Burkholderiales</taxon>
        <taxon>Burkholderiaceae</taxon>
        <taxon>Paraburkholderia</taxon>
    </lineage>
</organism>
<dbReference type="STRING" id="1399968.CI15_34230"/>
<reference evidence="1 2" key="1">
    <citation type="journal article" date="2015" name="Int. J. Syst. Evol. Microbiol.">
        <title>Burkholderia monticola sp. nov., isolated from mountain soil.</title>
        <authorList>
            <person name="Baek I."/>
            <person name="Seo B."/>
            <person name="Lee I."/>
            <person name="Yi H."/>
            <person name="Chun J."/>
        </authorList>
    </citation>
    <scope>NUCLEOTIDE SEQUENCE [LARGE SCALE GENOMIC DNA]</scope>
    <source>
        <strain evidence="1 2">JC2948</strain>
    </source>
</reference>
<proteinExistence type="predicted"/>
<evidence type="ECO:0000313" key="2">
    <source>
        <dbReference type="Proteomes" id="UP000075613"/>
    </source>
</evidence>
<name>A0A149PC09_9BURK</name>
<accession>A0A149PC09</accession>
<protein>
    <submittedName>
        <fullName evidence="1">Uncharacterized protein</fullName>
    </submittedName>
</protein>
<evidence type="ECO:0000313" key="1">
    <source>
        <dbReference type="EMBL" id="KXU82575.1"/>
    </source>
</evidence>
<keyword evidence="2" id="KW-1185">Reference proteome</keyword>
<dbReference type="OrthoDB" id="9103652at2"/>
<dbReference type="Proteomes" id="UP000075613">
    <property type="component" value="Unassembled WGS sequence"/>
</dbReference>
<dbReference type="EMBL" id="LRBG01000039">
    <property type="protein sequence ID" value="KXU82575.1"/>
    <property type="molecule type" value="Genomic_DNA"/>
</dbReference>
<comment type="caution">
    <text evidence="1">The sequence shown here is derived from an EMBL/GenBank/DDBJ whole genome shotgun (WGS) entry which is preliminary data.</text>
</comment>
<sequence>MVNWNRSQARGICADGASADGSNGSLAFRRFLSVITVLSRRSVRRRNVLSARAFIAVRTDEVASLLP</sequence>
<dbReference type="AlphaFoldDB" id="A0A149PC09"/>